<dbReference type="Pfam" id="PF19837">
    <property type="entry name" value="DUF6316"/>
    <property type="match status" value="1"/>
</dbReference>
<reference evidence="2" key="1">
    <citation type="submission" date="2018-06" db="EMBL/GenBank/DDBJ databases">
        <authorList>
            <person name="Zhirakovskaya E."/>
        </authorList>
    </citation>
    <scope>NUCLEOTIDE SEQUENCE</scope>
</reference>
<evidence type="ECO:0000259" key="1">
    <source>
        <dbReference type="Pfam" id="PF19837"/>
    </source>
</evidence>
<dbReference type="InterPro" id="IPR045630">
    <property type="entry name" value="DUF6316"/>
</dbReference>
<proteinExistence type="predicted"/>
<accession>A0A3B1A8I6</accession>
<organism evidence="2">
    <name type="scientific">hydrothermal vent metagenome</name>
    <dbReference type="NCBI Taxonomy" id="652676"/>
    <lineage>
        <taxon>unclassified sequences</taxon>
        <taxon>metagenomes</taxon>
        <taxon>ecological metagenomes</taxon>
    </lineage>
</organism>
<gene>
    <name evidence="2" type="ORF">MNBD_GAMMA17-851</name>
</gene>
<sequence>MTNSAIEAKHMWKKIKKSLFDIEEGSATTKSTNDVPHYRSDRFFYRSSLVNQNGKGKKNGWYFLLRGGESHGPFKSREIAQEALDEVIEEFKETGYTGRE</sequence>
<protein>
    <recommendedName>
        <fullName evidence="1">DUF6316 domain-containing protein</fullName>
    </recommendedName>
</protein>
<dbReference type="AlphaFoldDB" id="A0A3B1A8I6"/>
<evidence type="ECO:0000313" key="2">
    <source>
        <dbReference type="EMBL" id="VAW90044.1"/>
    </source>
</evidence>
<feature type="domain" description="DUF6316" evidence="1">
    <location>
        <begin position="35"/>
        <end position="89"/>
    </location>
</feature>
<name>A0A3B1A8I6_9ZZZZ</name>
<dbReference type="EMBL" id="UOFQ01000170">
    <property type="protein sequence ID" value="VAW90044.1"/>
    <property type="molecule type" value="Genomic_DNA"/>
</dbReference>